<name>A0A6A6J837_WESOR</name>
<sequence>MARLRWLRTDPLLVAVTHGRSQTENTQNGCFSQHPPLTMPVVALAQRYDAGGPPSGLLTWGRGMQGLGSGLQLPLL</sequence>
<accession>A0A6A6J837</accession>
<proteinExistence type="predicted"/>
<gene>
    <name evidence="1" type="ORF">EI97DRAFT_285503</name>
</gene>
<dbReference type="Proteomes" id="UP000800097">
    <property type="component" value="Unassembled WGS sequence"/>
</dbReference>
<dbReference type="RefSeq" id="XP_033648908.1">
    <property type="nucleotide sequence ID" value="XM_033794400.1"/>
</dbReference>
<dbReference type="GeneID" id="54547575"/>
<protein>
    <submittedName>
        <fullName evidence="1">Uncharacterized protein</fullName>
    </submittedName>
</protein>
<keyword evidence="2" id="KW-1185">Reference proteome</keyword>
<reference evidence="1" key="1">
    <citation type="journal article" date="2020" name="Stud. Mycol.">
        <title>101 Dothideomycetes genomes: a test case for predicting lifestyles and emergence of pathogens.</title>
        <authorList>
            <person name="Haridas S."/>
            <person name="Albert R."/>
            <person name="Binder M."/>
            <person name="Bloem J."/>
            <person name="Labutti K."/>
            <person name="Salamov A."/>
            <person name="Andreopoulos B."/>
            <person name="Baker S."/>
            <person name="Barry K."/>
            <person name="Bills G."/>
            <person name="Bluhm B."/>
            <person name="Cannon C."/>
            <person name="Castanera R."/>
            <person name="Culley D."/>
            <person name="Daum C."/>
            <person name="Ezra D."/>
            <person name="Gonzalez J."/>
            <person name="Henrissat B."/>
            <person name="Kuo A."/>
            <person name="Liang C."/>
            <person name="Lipzen A."/>
            <person name="Lutzoni F."/>
            <person name="Magnuson J."/>
            <person name="Mondo S."/>
            <person name="Nolan M."/>
            <person name="Ohm R."/>
            <person name="Pangilinan J."/>
            <person name="Park H.-J."/>
            <person name="Ramirez L."/>
            <person name="Alfaro M."/>
            <person name="Sun H."/>
            <person name="Tritt A."/>
            <person name="Yoshinaga Y."/>
            <person name="Zwiers L.-H."/>
            <person name="Turgeon B."/>
            <person name="Goodwin S."/>
            <person name="Spatafora J."/>
            <person name="Crous P."/>
            <person name="Grigoriev I."/>
        </authorList>
    </citation>
    <scope>NUCLEOTIDE SEQUENCE</scope>
    <source>
        <strain evidence="1">CBS 379.55</strain>
    </source>
</reference>
<dbReference type="EMBL" id="ML986546">
    <property type="protein sequence ID" value="KAF2271369.1"/>
    <property type="molecule type" value="Genomic_DNA"/>
</dbReference>
<evidence type="ECO:0000313" key="2">
    <source>
        <dbReference type="Proteomes" id="UP000800097"/>
    </source>
</evidence>
<organism evidence="1 2">
    <name type="scientific">Westerdykella ornata</name>
    <dbReference type="NCBI Taxonomy" id="318751"/>
    <lineage>
        <taxon>Eukaryota</taxon>
        <taxon>Fungi</taxon>
        <taxon>Dikarya</taxon>
        <taxon>Ascomycota</taxon>
        <taxon>Pezizomycotina</taxon>
        <taxon>Dothideomycetes</taxon>
        <taxon>Pleosporomycetidae</taxon>
        <taxon>Pleosporales</taxon>
        <taxon>Sporormiaceae</taxon>
        <taxon>Westerdykella</taxon>
    </lineage>
</organism>
<dbReference type="AlphaFoldDB" id="A0A6A6J837"/>
<evidence type="ECO:0000313" key="1">
    <source>
        <dbReference type="EMBL" id="KAF2271369.1"/>
    </source>
</evidence>